<feature type="region of interest" description="Disordered" evidence="1">
    <location>
        <begin position="638"/>
        <end position="670"/>
    </location>
</feature>
<dbReference type="Pfam" id="PF01841">
    <property type="entry name" value="Transglut_core"/>
    <property type="match status" value="1"/>
</dbReference>
<feature type="transmembrane region" description="Helical" evidence="2">
    <location>
        <begin position="169"/>
        <end position="189"/>
    </location>
</feature>
<comment type="caution">
    <text evidence="4">The sequence shown here is derived from an EMBL/GenBank/DDBJ whole genome shotgun (WGS) entry which is preliminary data.</text>
</comment>
<feature type="region of interest" description="Disordered" evidence="1">
    <location>
        <begin position="226"/>
        <end position="245"/>
    </location>
</feature>
<dbReference type="EMBL" id="VFON01000001">
    <property type="protein sequence ID" value="TQL44004.1"/>
    <property type="molecule type" value="Genomic_DNA"/>
</dbReference>
<gene>
    <name evidence="4" type="ORF">FB468_2042</name>
</gene>
<accession>A0A542Y7P1</accession>
<name>A0A542Y7P1_9MICO</name>
<evidence type="ECO:0000256" key="1">
    <source>
        <dbReference type="SAM" id="MobiDB-lite"/>
    </source>
</evidence>
<dbReference type="OrthoDB" id="3651060at2"/>
<keyword evidence="2" id="KW-1133">Transmembrane helix</keyword>
<dbReference type="RefSeq" id="WP_141887237.1">
    <property type="nucleotide sequence ID" value="NZ_BAAAUY010000001.1"/>
</dbReference>
<evidence type="ECO:0000256" key="2">
    <source>
        <dbReference type="SAM" id="Phobius"/>
    </source>
</evidence>
<feature type="transmembrane region" description="Helical" evidence="2">
    <location>
        <begin position="201"/>
        <end position="219"/>
    </location>
</feature>
<feature type="transmembrane region" description="Helical" evidence="2">
    <location>
        <begin position="136"/>
        <end position="157"/>
    </location>
</feature>
<dbReference type="InterPro" id="IPR038765">
    <property type="entry name" value="Papain-like_cys_pep_sf"/>
</dbReference>
<keyword evidence="2" id="KW-0812">Transmembrane</keyword>
<feature type="transmembrane region" description="Helical" evidence="2">
    <location>
        <begin position="46"/>
        <end position="64"/>
    </location>
</feature>
<proteinExistence type="predicted"/>
<evidence type="ECO:0000313" key="4">
    <source>
        <dbReference type="EMBL" id="TQL44004.1"/>
    </source>
</evidence>
<feature type="transmembrane region" description="Helical" evidence="2">
    <location>
        <begin position="682"/>
        <end position="706"/>
    </location>
</feature>
<dbReference type="Proteomes" id="UP000319094">
    <property type="component" value="Unassembled WGS sequence"/>
</dbReference>
<evidence type="ECO:0000259" key="3">
    <source>
        <dbReference type="Pfam" id="PF01841"/>
    </source>
</evidence>
<evidence type="ECO:0000313" key="5">
    <source>
        <dbReference type="Proteomes" id="UP000319094"/>
    </source>
</evidence>
<dbReference type="SUPFAM" id="SSF54001">
    <property type="entry name" value="Cysteine proteinases"/>
    <property type="match status" value="1"/>
</dbReference>
<dbReference type="AlphaFoldDB" id="A0A542Y7P1"/>
<sequence length="841" mass="87501">MTAQAGAPARRRRARSAGAVSAGVLALAIALISVAAAWPIYETPRLWPVAGVAAASAYAIVVAGNRWRWGALTVAALIAALVILLVPVATPQALSSDSAAGGWGLLRGLGDALAAIALGWKQLLTLTLPVGTYQTVLVPFFVLVFAAVAVSTALAGARGKLPVIAALPLMAPAVFGTTFGSSAVSAPLALGPLTVPAPRELGIWIAALGIVAVWLSWAAGRERRAALKRGRRPDDTAGSPGRGAVRRNSLARGAAGILVVGVATTAAVLAAPAFAGDTRAVPRDSIDPEVVVRDQVSPLAEFRVLKRDDTLSAELFSVSTDGPTPSRLRLAVLDGYDGVDFFVGDPANSGRFTRFPSGVTVAKPTELHVSVGPGYSGVWVPLASPLAEPPTFGGARAAQLADSFYVNRDTGGAVAVPDGAGLAEGDEVTALVSAAPDARVGEKPASAQPLVDRETLPQLFRWLELQSVSPTGAGLTDAIDRLRARGYLSHSLTDGPGEGAWLTELGPDAPAGFVSSPGGHSAARIEQLFTQLIEQQEGAGERAGDADLVAAIGDDEQFATAAALVARALGFDSRVVVGVRLAGNPVPGTPTCADVCEGKHVAAWVEVRGADDVWAPIDASPQIAVPPLLLQKGEQLPEFPTTPEERDASESDPPVGSANDDGSADDEPEKTQDVSLWPLVRAIGLAALALALVALAVLFIPLLKAVRRRSRRSQRRPEARALGAWHELLDHHTDSRGRAAAPVRGESRHGTIEALASAAISVPDGEWIAATVDRAVYAREGISEETADQLWATVTEHVRADRARIGFWGRLRSRFGLGSFAAAIPRPRRTSSHTPTERSRQ</sequence>
<feature type="transmembrane region" description="Helical" evidence="2">
    <location>
        <begin position="71"/>
        <end position="89"/>
    </location>
</feature>
<reference evidence="4 5" key="1">
    <citation type="submission" date="2019-06" db="EMBL/GenBank/DDBJ databases">
        <title>Sequencing the genomes of 1000 actinobacteria strains.</title>
        <authorList>
            <person name="Klenk H.-P."/>
        </authorList>
    </citation>
    <scope>NUCLEOTIDE SEQUENCE [LARGE SCALE GENOMIC DNA]</scope>
    <source>
        <strain evidence="4 5">DSM 8803</strain>
    </source>
</reference>
<dbReference type="InterPro" id="IPR002931">
    <property type="entry name" value="Transglutaminase-like"/>
</dbReference>
<keyword evidence="2" id="KW-0472">Membrane</keyword>
<feature type="transmembrane region" description="Helical" evidence="2">
    <location>
        <begin position="20"/>
        <end position="40"/>
    </location>
</feature>
<protein>
    <submittedName>
        <fullName evidence="4">Transglutaminase superfamily protein</fullName>
    </submittedName>
</protein>
<organism evidence="4 5">
    <name type="scientific">Leucobacter komagatae</name>
    <dbReference type="NCBI Taxonomy" id="55969"/>
    <lineage>
        <taxon>Bacteria</taxon>
        <taxon>Bacillati</taxon>
        <taxon>Actinomycetota</taxon>
        <taxon>Actinomycetes</taxon>
        <taxon>Micrococcales</taxon>
        <taxon>Microbacteriaceae</taxon>
        <taxon>Leucobacter</taxon>
    </lineage>
</organism>
<feature type="domain" description="Transglutaminase-like" evidence="3">
    <location>
        <begin position="542"/>
        <end position="619"/>
    </location>
</feature>
<keyword evidence="5" id="KW-1185">Reference proteome</keyword>
<feature type="transmembrane region" description="Helical" evidence="2">
    <location>
        <begin position="254"/>
        <end position="275"/>
    </location>
</feature>